<feature type="transmembrane region" description="Helical" evidence="1">
    <location>
        <begin position="109"/>
        <end position="127"/>
    </location>
</feature>
<name>A0A4R5YCM7_KOCRO</name>
<feature type="transmembrane region" description="Helical" evidence="1">
    <location>
        <begin position="44"/>
        <end position="64"/>
    </location>
</feature>
<dbReference type="Proteomes" id="UP000295163">
    <property type="component" value="Unassembled WGS sequence"/>
</dbReference>
<keyword evidence="1" id="KW-0812">Transmembrane</keyword>
<proteinExistence type="predicted"/>
<sequence length="209" mass="22662">MGATTGRRTKQVQLLCGLLAIGMGLVSVVANWPYLLGTTGEDRWVAWFAAVSGAAAIAVGAWLLRGPRSHGKSLVLTRRQWRYGFAAVMVTFLAVLMVGALSLTQPQVMTAVPSLLVITFLLQLFVVEGSEDDHVVAFSEAQHRTWKRGIACLMTIGLLAIAGAIALAVAGNLIGAGFLIPFGMIFLIFAMMMRRQLIRRRDETPRKAH</sequence>
<dbReference type="RefSeq" id="WP_133410563.1">
    <property type="nucleotide sequence ID" value="NZ_SMZT01000004.1"/>
</dbReference>
<evidence type="ECO:0000313" key="2">
    <source>
        <dbReference type="EMBL" id="TDL42455.1"/>
    </source>
</evidence>
<feature type="transmembrane region" description="Helical" evidence="1">
    <location>
        <begin position="173"/>
        <end position="192"/>
    </location>
</feature>
<reference evidence="2 3" key="1">
    <citation type="submission" date="2019-03" db="EMBL/GenBank/DDBJ databases">
        <title>Genome Sequencing and Assembly of Various Microbes Isolated from Partially Reclaimed Soil and Acid Mine Drainage (AMD) Site.</title>
        <authorList>
            <person name="Steinbock B."/>
            <person name="Bechtold R."/>
            <person name="Sevigny J.L."/>
            <person name="Thomas D."/>
            <person name="Cuthill L.R."/>
            <person name="Aveiro Johannsen E.J."/>
            <person name="Thomas K."/>
            <person name="Ghosh A."/>
        </authorList>
    </citation>
    <scope>NUCLEOTIDE SEQUENCE [LARGE SCALE GENOMIC DNA]</scope>
    <source>
        <strain evidence="2 3">S-A3</strain>
    </source>
</reference>
<dbReference type="GeneID" id="64347934"/>
<evidence type="ECO:0000313" key="3">
    <source>
        <dbReference type="Proteomes" id="UP000295163"/>
    </source>
</evidence>
<protein>
    <submittedName>
        <fullName evidence="2">Uncharacterized protein</fullName>
    </submittedName>
</protein>
<dbReference type="EMBL" id="SMZT01000004">
    <property type="protein sequence ID" value="TDL42455.1"/>
    <property type="molecule type" value="Genomic_DNA"/>
</dbReference>
<keyword evidence="1" id="KW-0472">Membrane</keyword>
<organism evidence="2 3">
    <name type="scientific">Kocuria rosea</name>
    <name type="common">Deinococcus erythromyxa</name>
    <name type="synonym">Micrococcus rubens</name>
    <dbReference type="NCBI Taxonomy" id="1275"/>
    <lineage>
        <taxon>Bacteria</taxon>
        <taxon>Bacillati</taxon>
        <taxon>Actinomycetota</taxon>
        <taxon>Actinomycetes</taxon>
        <taxon>Micrococcales</taxon>
        <taxon>Micrococcaceae</taxon>
        <taxon>Kocuria</taxon>
    </lineage>
</organism>
<feature type="transmembrane region" description="Helical" evidence="1">
    <location>
        <begin position="85"/>
        <end position="103"/>
    </location>
</feature>
<evidence type="ECO:0000256" key="1">
    <source>
        <dbReference type="SAM" id="Phobius"/>
    </source>
</evidence>
<feature type="transmembrane region" description="Helical" evidence="1">
    <location>
        <begin position="148"/>
        <end position="167"/>
    </location>
</feature>
<gene>
    <name evidence="2" type="ORF">E2R59_10950</name>
</gene>
<feature type="transmembrane region" description="Helical" evidence="1">
    <location>
        <begin position="12"/>
        <end position="32"/>
    </location>
</feature>
<keyword evidence="1" id="KW-1133">Transmembrane helix</keyword>
<comment type="caution">
    <text evidence="2">The sequence shown here is derived from an EMBL/GenBank/DDBJ whole genome shotgun (WGS) entry which is preliminary data.</text>
</comment>
<accession>A0A4R5YCM7</accession>
<dbReference type="AlphaFoldDB" id="A0A4R5YCM7"/>